<feature type="compositionally biased region" description="Low complexity" evidence="2">
    <location>
        <begin position="285"/>
        <end position="318"/>
    </location>
</feature>
<dbReference type="OrthoDB" id="5919166at2759"/>
<feature type="compositionally biased region" description="Low complexity" evidence="2">
    <location>
        <begin position="125"/>
        <end position="144"/>
    </location>
</feature>
<feature type="region of interest" description="Disordered" evidence="2">
    <location>
        <begin position="553"/>
        <end position="577"/>
    </location>
</feature>
<feature type="region of interest" description="Disordered" evidence="2">
    <location>
        <begin position="861"/>
        <end position="916"/>
    </location>
</feature>
<feature type="compositionally biased region" description="Low complexity" evidence="2">
    <location>
        <begin position="346"/>
        <end position="360"/>
    </location>
</feature>
<feature type="compositionally biased region" description="Polar residues" evidence="2">
    <location>
        <begin position="444"/>
        <end position="472"/>
    </location>
</feature>
<dbReference type="STRING" id="947166.A0A1D1UUF1"/>
<feature type="compositionally biased region" description="Low complexity" evidence="2">
    <location>
        <begin position="478"/>
        <end position="489"/>
    </location>
</feature>
<feature type="compositionally biased region" description="Basic and acidic residues" evidence="2">
    <location>
        <begin position="400"/>
        <end position="412"/>
    </location>
</feature>
<evidence type="ECO:0000313" key="4">
    <source>
        <dbReference type="EMBL" id="GAU90887.1"/>
    </source>
</evidence>
<feature type="compositionally biased region" description="Gly residues" evidence="2">
    <location>
        <begin position="160"/>
        <end position="176"/>
    </location>
</feature>
<feature type="compositionally biased region" description="Low complexity" evidence="2">
    <location>
        <begin position="177"/>
        <end position="189"/>
    </location>
</feature>
<dbReference type="GO" id="GO:0000932">
    <property type="term" value="C:P-body"/>
    <property type="evidence" value="ECO:0007669"/>
    <property type="project" value="TreeGrafter"/>
</dbReference>
<feature type="domain" description="UBA" evidence="3">
    <location>
        <begin position="512"/>
        <end position="553"/>
    </location>
</feature>
<feature type="region of interest" description="Disordered" evidence="2">
    <location>
        <begin position="937"/>
        <end position="999"/>
    </location>
</feature>
<dbReference type="GO" id="GO:0035195">
    <property type="term" value="P:miRNA-mediated post-transcriptional gene silencing"/>
    <property type="evidence" value="ECO:0007669"/>
    <property type="project" value="TreeGrafter"/>
</dbReference>
<feature type="compositionally biased region" description="Low complexity" evidence="2">
    <location>
        <begin position="556"/>
        <end position="575"/>
    </location>
</feature>
<feature type="compositionally biased region" description="Polar residues" evidence="2">
    <location>
        <begin position="605"/>
        <end position="618"/>
    </location>
</feature>
<feature type="compositionally biased region" description="Low complexity" evidence="2">
    <location>
        <begin position="54"/>
        <end position="68"/>
    </location>
</feature>
<organism evidence="4 5">
    <name type="scientific">Ramazzottius varieornatus</name>
    <name type="common">Water bear</name>
    <name type="synonym">Tardigrade</name>
    <dbReference type="NCBI Taxonomy" id="947166"/>
    <lineage>
        <taxon>Eukaryota</taxon>
        <taxon>Metazoa</taxon>
        <taxon>Ecdysozoa</taxon>
        <taxon>Tardigrada</taxon>
        <taxon>Eutardigrada</taxon>
        <taxon>Parachela</taxon>
        <taxon>Hypsibioidea</taxon>
        <taxon>Ramazzottiidae</taxon>
        <taxon>Ramazzottius</taxon>
    </lineage>
</organism>
<dbReference type="Proteomes" id="UP000186922">
    <property type="component" value="Unassembled WGS sequence"/>
</dbReference>
<keyword evidence="1" id="KW-0175">Coiled coil</keyword>
<feature type="region of interest" description="Disordered" evidence="2">
    <location>
        <begin position="230"/>
        <end position="509"/>
    </location>
</feature>
<gene>
    <name evidence="4" type="primary">RvY_03244</name>
    <name evidence="4" type="synonym">RvY_03244.1</name>
    <name evidence="4" type="ORF">RvY_03244-1</name>
</gene>
<keyword evidence="5" id="KW-1185">Reference proteome</keyword>
<dbReference type="GO" id="GO:0005654">
    <property type="term" value="C:nucleoplasm"/>
    <property type="evidence" value="ECO:0007669"/>
    <property type="project" value="TreeGrafter"/>
</dbReference>
<dbReference type="PANTHER" id="PTHR13020">
    <property type="entry name" value="TRINUCLEOTIDE REPEAT-CONTAINING GENE 6"/>
    <property type="match status" value="1"/>
</dbReference>
<feature type="region of interest" description="Disordered" evidence="2">
    <location>
        <begin position="1"/>
        <end position="213"/>
    </location>
</feature>
<dbReference type="InterPro" id="IPR026805">
    <property type="entry name" value="GW182_M_dom"/>
</dbReference>
<dbReference type="AlphaFoldDB" id="A0A1D1UUF1"/>
<feature type="region of interest" description="Disordered" evidence="2">
    <location>
        <begin position="596"/>
        <end position="622"/>
    </location>
</feature>
<feature type="compositionally biased region" description="Basic and acidic residues" evidence="2">
    <location>
        <begin position="373"/>
        <end position="392"/>
    </location>
</feature>
<dbReference type="PROSITE" id="PS50030">
    <property type="entry name" value="UBA"/>
    <property type="match status" value="1"/>
</dbReference>
<evidence type="ECO:0000256" key="2">
    <source>
        <dbReference type="SAM" id="MobiDB-lite"/>
    </source>
</evidence>
<feature type="compositionally biased region" description="Polar residues" evidence="2">
    <location>
        <begin position="862"/>
        <end position="889"/>
    </location>
</feature>
<feature type="compositionally biased region" description="Low complexity" evidence="2">
    <location>
        <begin position="965"/>
        <end position="978"/>
    </location>
</feature>
<evidence type="ECO:0000313" key="5">
    <source>
        <dbReference type="Proteomes" id="UP000186922"/>
    </source>
</evidence>
<reference evidence="4 5" key="1">
    <citation type="journal article" date="2016" name="Nat. Commun.">
        <title>Extremotolerant tardigrade genome and improved radiotolerance of human cultured cells by tardigrade-unique protein.</title>
        <authorList>
            <person name="Hashimoto T."/>
            <person name="Horikawa D.D."/>
            <person name="Saito Y."/>
            <person name="Kuwahara H."/>
            <person name="Kozuka-Hata H."/>
            <person name="Shin-I T."/>
            <person name="Minakuchi Y."/>
            <person name="Ohishi K."/>
            <person name="Motoyama A."/>
            <person name="Aizu T."/>
            <person name="Enomoto A."/>
            <person name="Kondo K."/>
            <person name="Tanaka S."/>
            <person name="Hara Y."/>
            <person name="Koshikawa S."/>
            <person name="Sagara H."/>
            <person name="Miura T."/>
            <person name="Yokobori S."/>
            <person name="Miyagawa K."/>
            <person name="Suzuki Y."/>
            <person name="Kubo T."/>
            <person name="Oyama M."/>
            <person name="Kohara Y."/>
            <person name="Fujiyama A."/>
            <person name="Arakawa K."/>
            <person name="Katayama T."/>
            <person name="Toyoda A."/>
            <person name="Kunieda T."/>
        </authorList>
    </citation>
    <scope>NUCLEOTIDE SEQUENCE [LARGE SCALE GENOMIC DNA]</scope>
    <source>
        <strain evidence="4 5">YOKOZUNA-1</strain>
    </source>
</reference>
<sequence>MFAVPLSSSGSQQQGVEPSSSTSEWGNSPSIANMASSGSSSSNLSTTGGGWGSSGPFQQQNGQQAAAGSNGGSAGPSVSSSSTPVTDALNKQPSSSNSNSSSEWMVSPSASSMVWQTTAEPSGDNNNNNRNANPWNTPNPSSSSGFPTMSGKNNSLPNGNGNGNGNGSSNGNGGGAAQQYQAANGASAQPQDKENVNPSTPVSAERTPLDNMIYREGWGQVEVKQEVPWMVPESPPPIHDDPSVWKPKANTGTEVWEKSTGHRTQPWQNQAPNTPRWISGDEEPSSLWSSAGGAAGGPLAAAPSNSANMMQSASALSGANGGGILSNGAMNASVLGSQGGRPAWTSSGSGDSSGGNISPSNQWNSDVQDQEWSEWRDPSSRGSKSEKADDGTSHWGGMDRGADRQAQMRDQQRNGMYNPPGSNSGGGGGMKKAEERQRGWQESAYGNSASMQSQAASEWSSVNGDNEWTSGANDKRSQQPQWPSTSSSTLRDQHAQQRFSPPNNMAKHAREQIYQTKQYQGLLEMGFKREEIDVAMRNSMMNYEATLNELKRRRAQQQVQQMPMQQSSANSSSNAYGDGYKSGLAGLASAGSASSQAVGQAQQSHLMQQSHQEMNKGQANRAPAVPNIEALAHQLSVAARQGIISSRLLTQPLAPQTTYLLHKLMQSHRQMQNLTAQHEMLSKQHSPNPALQQRNMQQIVMAVNKIKADISTLQKQIESVQNEFMRSSSDPRFQSGPSLVDLTSSMPASGAFSDFQNAASPQAAAAAWQRNMPTEHAAHYGAAAGDASSWMNAGVGSQFMGGGMAAAAAFGMPAVAAGMWNAPTNQWAAMGHSAAPAMGPYRQMALSATSNVEDWTAHTMMKSPSATTPSDHNVLSPTSRTMSQNNMSAYGSDDTDGSHHWGGNRQGDTSSYGGGSGSNTFGRFAWDTLPEFVPGKPWQGSQLLSADEDPHLTPGSVAKSPLSLNTTSTGTSGAASSSGNGGGNGNGGSGQRYGNDGSQ</sequence>
<protein>
    <recommendedName>
        <fullName evidence="3">UBA domain-containing protein</fullName>
    </recommendedName>
</protein>
<proteinExistence type="predicted"/>
<dbReference type="Pfam" id="PF12938">
    <property type="entry name" value="M_domain"/>
    <property type="match status" value="1"/>
</dbReference>
<dbReference type="GO" id="GO:0060213">
    <property type="term" value="P:positive regulation of nuclear-transcribed mRNA poly(A) tail shortening"/>
    <property type="evidence" value="ECO:0007669"/>
    <property type="project" value="TreeGrafter"/>
</dbReference>
<feature type="compositionally biased region" description="Gly residues" evidence="2">
    <location>
        <begin position="979"/>
        <end position="991"/>
    </location>
</feature>
<dbReference type="InterPro" id="IPR015940">
    <property type="entry name" value="UBA"/>
</dbReference>
<dbReference type="EMBL" id="BDGG01000001">
    <property type="protein sequence ID" value="GAU90887.1"/>
    <property type="molecule type" value="Genomic_DNA"/>
</dbReference>
<feature type="compositionally biased region" description="Low complexity" evidence="2">
    <location>
        <begin position="36"/>
        <end position="46"/>
    </location>
</feature>
<feature type="compositionally biased region" description="Polar residues" evidence="2">
    <location>
        <begin position="1"/>
        <end position="35"/>
    </location>
</feature>
<dbReference type="InterPro" id="IPR052068">
    <property type="entry name" value="GW182_domain"/>
</dbReference>
<feature type="compositionally biased region" description="Polar residues" evidence="2">
    <location>
        <begin position="83"/>
        <end position="93"/>
    </location>
</feature>
<evidence type="ECO:0000259" key="3">
    <source>
        <dbReference type="PROSITE" id="PS50030"/>
    </source>
</evidence>
<evidence type="ECO:0000256" key="1">
    <source>
        <dbReference type="SAM" id="Coils"/>
    </source>
</evidence>
<feature type="compositionally biased region" description="Polar residues" evidence="2">
    <location>
        <begin position="262"/>
        <end position="273"/>
    </location>
</feature>
<feature type="coiled-coil region" evidence="1">
    <location>
        <begin position="664"/>
        <end position="723"/>
    </location>
</feature>
<accession>A0A1D1UUF1</accession>
<comment type="caution">
    <text evidence="4">The sequence shown here is derived from an EMBL/GenBank/DDBJ whole genome shotgun (WGS) entry which is preliminary data.</text>
</comment>
<dbReference type="PANTHER" id="PTHR13020:SF25">
    <property type="entry name" value="PROTEIN GAWKY"/>
    <property type="match status" value="1"/>
</dbReference>
<feature type="compositionally biased region" description="Polar residues" evidence="2">
    <location>
        <begin position="108"/>
        <end position="124"/>
    </location>
</feature>
<name>A0A1D1UUF1_RAMVA</name>